<dbReference type="GO" id="GO:0005634">
    <property type="term" value="C:nucleus"/>
    <property type="evidence" value="ECO:0007669"/>
    <property type="project" value="UniProtKB-SubCell"/>
</dbReference>
<dbReference type="Proteomes" id="UP001519460">
    <property type="component" value="Unassembled WGS sequence"/>
</dbReference>
<evidence type="ECO:0000256" key="1">
    <source>
        <dbReference type="ARBA" id="ARBA00004123"/>
    </source>
</evidence>
<dbReference type="PANTHER" id="PTHR31661:SF1">
    <property type="entry name" value="CDAN1-INTERACTING NUCLEASE 1"/>
    <property type="match status" value="1"/>
</dbReference>
<proteinExistence type="predicted"/>
<keyword evidence="4" id="KW-0539">Nucleus</keyword>
<evidence type="ECO:0000256" key="2">
    <source>
        <dbReference type="ARBA" id="ARBA00004496"/>
    </source>
</evidence>
<evidence type="ECO:0000256" key="4">
    <source>
        <dbReference type="ARBA" id="ARBA00023242"/>
    </source>
</evidence>
<dbReference type="Pfam" id="PF14811">
    <property type="entry name" value="TPD"/>
    <property type="match status" value="1"/>
</dbReference>
<comment type="caution">
    <text evidence="6">The sequence shown here is derived from an EMBL/GenBank/DDBJ whole genome shotgun (WGS) entry which is preliminary data.</text>
</comment>
<protein>
    <recommendedName>
        <fullName evidence="5">CDAN1-interacting nuclease 1</fullName>
    </recommendedName>
</protein>
<dbReference type="InterPro" id="IPR029404">
    <property type="entry name" value="CDIN1"/>
</dbReference>
<keyword evidence="3" id="KW-0963">Cytoplasm</keyword>
<gene>
    <name evidence="6" type="ORF">BaRGS_00020316</name>
</gene>
<evidence type="ECO:0000256" key="3">
    <source>
        <dbReference type="ARBA" id="ARBA00022490"/>
    </source>
</evidence>
<dbReference type="GO" id="GO:0005737">
    <property type="term" value="C:cytoplasm"/>
    <property type="evidence" value="ECO:0007669"/>
    <property type="project" value="UniProtKB-SubCell"/>
</dbReference>
<evidence type="ECO:0000313" key="7">
    <source>
        <dbReference type="Proteomes" id="UP001519460"/>
    </source>
</evidence>
<evidence type="ECO:0000313" key="6">
    <source>
        <dbReference type="EMBL" id="KAK7488342.1"/>
    </source>
</evidence>
<reference evidence="6 7" key="1">
    <citation type="journal article" date="2023" name="Sci. Data">
        <title>Genome assembly of the Korean intertidal mud-creeper Batillaria attramentaria.</title>
        <authorList>
            <person name="Patra A.K."/>
            <person name="Ho P.T."/>
            <person name="Jun S."/>
            <person name="Lee S.J."/>
            <person name="Kim Y."/>
            <person name="Won Y.J."/>
        </authorList>
    </citation>
    <scope>NUCLEOTIDE SEQUENCE [LARGE SCALE GENOMIC DNA]</scope>
    <source>
        <strain evidence="6">Wonlab-2016</strain>
    </source>
</reference>
<evidence type="ECO:0000256" key="5">
    <source>
        <dbReference type="ARBA" id="ARBA00023480"/>
    </source>
</evidence>
<dbReference type="PANTHER" id="PTHR31661">
    <property type="entry name" value="SIMILAR TO CDNA SEQUENCE BC052040"/>
    <property type="match status" value="1"/>
</dbReference>
<accession>A0ABD0KME9</accession>
<name>A0ABD0KME9_9CAEN</name>
<dbReference type="EMBL" id="JACVVK020000151">
    <property type="protein sequence ID" value="KAK7488342.1"/>
    <property type="molecule type" value="Genomic_DNA"/>
</dbReference>
<keyword evidence="7" id="KW-1185">Reference proteome</keyword>
<organism evidence="6 7">
    <name type="scientific">Batillaria attramentaria</name>
    <dbReference type="NCBI Taxonomy" id="370345"/>
    <lineage>
        <taxon>Eukaryota</taxon>
        <taxon>Metazoa</taxon>
        <taxon>Spiralia</taxon>
        <taxon>Lophotrochozoa</taxon>
        <taxon>Mollusca</taxon>
        <taxon>Gastropoda</taxon>
        <taxon>Caenogastropoda</taxon>
        <taxon>Sorbeoconcha</taxon>
        <taxon>Cerithioidea</taxon>
        <taxon>Batillariidae</taxon>
        <taxon>Batillaria</taxon>
    </lineage>
</organism>
<dbReference type="AlphaFoldDB" id="A0ABD0KME9"/>
<comment type="subcellular location">
    <subcellularLocation>
        <location evidence="2">Cytoplasm</location>
    </subcellularLocation>
    <subcellularLocation>
        <location evidence="1">Nucleus</location>
    </subcellularLocation>
</comment>
<sequence length="237" mass="27298">MKKTHAKHTTPQAQENYYEQFRAKAEEKEDHIMVKMANKLELSPCMLARIILDKYLNLTGLSKEGGEDGGVNNFRLTISHLMRNPTEIDDPILAREVLECNVADEHYGPIVDSIKRSIGFEYEVKLKKWCDDNGLPFLGEDQMRLRGFDKTPDVKLEIPIAINGQVITWIESKASFGDMESHRAYMNDQFWCYTNRFGPGLVIYWFGYIEELDTHGEDGIMLSDRLPSHFVTMDLSI</sequence>